<keyword evidence="2" id="KW-1185">Reference proteome</keyword>
<protein>
    <submittedName>
        <fullName evidence="1">Uncharacterized protein</fullName>
    </submittedName>
</protein>
<name>A0ABS7U2P0_9BACT</name>
<dbReference type="RefSeq" id="WP_224196529.1">
    <property type="nucleotide sequence ID" value="NZ_JAIRAU010000050.1"/>
</dbReference>
<sequence length="59" mass="5952">MHPPGVAASECAAGVYGCCVPFCDTTQPNTCPGVGQECVQALADPPPKYENAGVCVLPS</sequence>
<organism evidence="1 2">
    <name type="scientific">Nannocystis pusilla</name>
    <dbReference type="NCBI Taxonomy" id="889268"/>
    <lineage>
        <taxon>Bacteria</taxon>
        <taxon>Pseudomonadati</taxon>
        <taxon>Myxococcota</taxon>
        <taxon>Polyangia</taxon>
        <taxon>Nannocystales</taxon>
        <taxon>Nannocystaceae</taxon>
        <taxon>Nannocystis</taxon>
    </lineage>
</organism>
<evidence type="ECO:0000313" key="2">
    <source>
        <dbReference type="Proteomes" id="UP001139031"/>
    </source>
</evidence>
<dbReference type="Proteomes" id="UP001139031">
    <property type="component" value="Unassembled WGS sequence"/>
</dbReference>
<dbReference type="EMBL" id="JAIRAU010000050">
    <property type="protein sequence ID" value="MBZ5714795.1"/>
    <property type="molecule type" value="Genomic_DNA"/>
</dbReference>
<evidence type="ECO:0000313" key="1">
    <source>
        <dbReference type="EMBL" id="MBZ5714795.1"/>
    </source>
</evidence>
<accession>A0ABS7U2P0</accession>
<reference evidence="1" key="1">
    <citation type="submission" date="2021-08" db="EMBL/GenBank/DDBJ databases">
        <authorList>
            <person name="Stevens D.C."/>
        </authorList>
    </citation>
    <scope>NUCLEOTIDE SEQUENCE</scope>
    <source>
        <strain evidence="1">DSM 53165</strain>
    </source>
</reference>
<proteinExistence type="predicted"/>
<comment type="caution">
    <text evidence="1">The sequence shown here is derived from an EMBL/GenBank/DDBJ whole genome shotgun (WGS) entry which is preliminary data.</text>
</comment>
<gene>
    <name evidence="1" type="ORF">K7C98_36655</name>
</gene>